<dbReference type="SUPFAM" id="SSF46565">
    <property type="entry name" value="Chaperone J-domain"/>
    <property type="match status" value="1"/>
</dbReference>
<comment type="function">
    <text evidence="3 4">Co-chaperone involved in the maturation of iron-sulfur cluster-containing proteins. Seems to help targeting proteins to be folded toward HscA.</text>
</comment>
<keyword evidence="2 4" id="KW-0143">Chaperone</keyword>
<dbReference type="InterPro" id="IPR004640">
    <property type="entry name" value="HscB"/>
</dbReference>
<dbReference type="GO" id="GO:0001671">
    <property type="term" value="F:ATPase activator activity"/>
    <property type="evidence" value="ECO:0007669"/>
    <property type="project" value="InterPro"/>
</dbReference>
<name>A0A3R8MTI6_9BURK</name>
<feature type="domain" description="J" evidence="5">
    <location>
        <begin position="10"/>
        <end position="82"/>
    </location>
</feature>
<keyword evidence="7" id="KW-1185">Reference proteome</keyword>
<sequence length="183" mass="20582">MTSRPSTDRSLFALLGLPERFALDEAELEARHHRFQAVVHPDRHVAGSDHDRRLALQLAAQGNEAFRVLSDPCQRAGYLCERHGAPVDAERNTAMPAAFLVEQMSWREDIDEVRDMGDPAAGHRLQARLEAERGRIIGQIADLIDGQGDYPAAALQVRQLMFFDRLRSNLADVIRQMGRPHEP</sequence>
<comment type="subunit">
    <text evidence="4">Interacts with HscA and stimulates its ATPase activity.</text>
</comment>
<dbReference type="SMART" id="SM00271">
    <property type="entry name" value="DnaJ"/>
    <property type="match status" value="1"/>
</dbReference>
<dbReference type="InterPro" id="IPR036386">
    <property type="entry name" value="HscB_C_sf"/>
</dbReference>
<dbReference type="NCBIfam" id="TIGR00714">
    <property type="entry name" value="hscB"/>
    <property type="match status" value="1"/>
</dbReference>
<comment type="caution">
    <text evidence="6">The sequence shown here is derived from an EMBL/GenBank/DDBJ whole genome shotgun (WGS) entry which is preliminary data.</text>
</comment>
<evidence type="ECO:0000259" key="5">
    <source>
        <dbReference type="PROSITE" id="PS50076"/>
    </source>
</evidence>
<dbReference type="PANTHER" id="PTHR14021:SF15">
    <property type="entry name" value="IRON-SULFUR CLUSTER CO-CHAPERONE PROTEIN HSCB"/>
    <property type="match status" value="1"/>
</dbReference>
<dbReference type="OrthoDB" id="287587at2"/>
<dbReference type="PROSITE" id="PS50076">
    <property type="entry name" value="DNAJ_2"/>
    <property type="match status" value="1"/>
</dbReference>
<evidence type="ECO:0000256" key="3">
    <source>
        <dbReference type="ARBA" id="ARBA00025596"/>
    </source>
</evidence>
<dbReference type="InterPro" id="IPR001623">
    <property type="entry name" value="DnaJ_domain"/>
</dbReference>
<evidence type="ECO:0000313" key="7">
    <source>
        <dbReference type="Proteomes" id="UP000270261"/>
    </source>
</evidence>
<dbReference type="SUPFAM" id="SSF47144">
    <property type="entry name" value="HSC20 (HSCB), C-terminal oligomerisation domain"/>
    <property type="match status" value="1"/>
</dbReference>
<evidence type="ECO:0000256" key="1">
    <source>
        <dbReference type="ARBA" id="ARBA00010476"/>
    </source>
</evidence>
<dbReference type="CDD" id="cd06257">
    <property type="entry name" value="DnaJ"/>
    <property type="match status" value="1"/>
</dbReference>
<accession>A0A3R8MTI6</accession>
<protein>
    <recommendedName>
        <fullName evidence="4">Co-chaperone protein HscB homolog</fullName>
    </recommendedName>
</protein>
<dbReference type="GO" id="GO:0051087">
    <property type="term" value="F:protein-folding chaperone binding"/>
    <property type="evidence" value="ECO:0007669"/>
    <property type="project" value="InterPro"/>
</dbReference>
<gene>
    <name evidence="4 6" type="primary">hscB</name>
    <name evidence="6" type="ORF">EHV23_05280</name>
</gene>
<dbReference type="Pfam" id="PF07743">
    <property type="entry name" value="HSCB_C"/>
    <property type="match status" value="1"/>
</dbReference>
<dbReference type="GO" id="GO:0006457">
    <property type="term" value="P:protein folding"/>
    <property type="evidence" value="ECO:0007669"/>
    <property type="project" value="UniProtKB-UniRule"/>
</dbReference>
<dbReference type="GO" id="GO:0044571">
    <property type="term" value="P:[2Fe-2S] cluster assembly"/>
    <property type="evidence" value="ECO:0007669"/>
    <property type="project" value="InterPro"/>
</dbReference>
<proteinExistence type="inferred from homology"/>
<dbReference type="InterPro" id="IPR009073">
    <property type="entry name" value="HscB_oligo_C"/>
</dbReference>
<dbReference type="AlphaFoldDB" id="A0A3R8MTI6"/>
<dbReference type="Gene3D" id="1.10.287.110">
    <property type="entry name" value="DnaJ domain"/>
    <property type="match status" value="1"/>
</dbReference>
<reference evidence="6 7" key="1">
    <citation type="submission" date="2018-11" db="EMBL/GenBank/DDBJ databases">
        <title>Genome sequencing of Lautropia sp. KCOM 2505 (= ChDC F240).</title>
        <authorList>
            <person name="Kook J.-K."/>
            <person name="Park S.-N."/>
            <person name="Lim Y.K."/>
        </authorList>
    </citation>
    <scope>NUCLEOTIDE SEQUENCE [LARGE SCALE GENOMIC DNA]</scope>
    <source>
        <strain evidence="6 7">KCOM 2505</strain>
    </source>
</reference>
<dbReference type="GO" id="GO:1990230">
    <property type="term" value="C:iron-sulfur cluster transfer complex"/>
    <property type="evidence" value="ECO:0007669"/>
    <property type="project" value="TreeGrafter"/>
</dbReference>
<dbReference type="Proteomes" id="UP000270261">
    <property type="component" value="Unassembled WGS sequence"/>
</dbReference>
<comment type="similarity">
    <text evidence="1 4">Belongs to the HscB family.</text>
</comment>
<organism evidence="6 7">
    <name type="scientific">Lautropia dentalis</name>
    <dbReference type="NCBI Taxonomy" id="2490857"/>
    <lineage>
        <taxon>Bacteria</taxon>
        <taxon>Pseudomonadati</taxon>
        <taxon>Pseudomonadota</taxon>
        <taxon>Betaproteobacteria</taxon>
        <taxon>Burkholderiales</taxon>
        <taxon>Burkholderiaceae</taxon>
        <taxon>Lautropia</taxon>
    </lineage>
</organism>
<dbReference type="InterPro" id="IPR036869">
    <property type="entry name" value="J_dom_sf"/>
</dbReference>
<dbReference type="Gene3D" id="1.20.1280.20">
    <property type="entry name" value="HscB, C-terminal domain"/>
    <property type="match status" value="1"/>
</dbReference>
<dbReference type="EMBL" id="RRUE01000001">
    <property type="protein sequence ID" value="RRN46115.1"/>
    <property type="molecule type" value="Genomic_DNA"/>
</dbReference>
<dbReference type="GO" id="GO:0051259">
    <property type="term" value="P:protein complex oligomerization"/>
    <property type="evidence" value="ECO:0007669"/>
    <property type="project" value="InterPro"/>
</dbReference>
<evidence type="ECO:0000313" key="6">
    <source>
        <dbReference type="EMBL" id="RRN46115.1"/>
    </source>
</evidence>
<dbReference type="PANTHER" id="PTHR14021">
    <property type="entry name" value="IRON-SULFUR CLUSTER CO-CHAPERONE PROTEIN HSCB"/>
    <property type="match status" value="1"/>
</dbReference>
<dbReference type="HAMAP" id="MF_00682">
    <property type="entry name" value="HscB"/>
    <property type="match status" value="1"/>
</dbReference>
<evidence type="ECO:0000256" key="2">
    <source>
        <dbReference type="ARBA" id="ARBA00023186"/>
    </source>
</evidence>
<evidence type="ECO:0000256" key="4">
    <source>
        <dbReference type="HAMAP-Rule" id="MF_00682"/>
    </source>
</evidence>